<name>A0A286GYN2_9PROT</name>
<sequence length="141" mass="15372">MTAGAYKSAYAAQGAYQSMQTAAEDPRSREYRLFIQVTAQLERAAEEDEVNGTVGLALHDNRRLWNALMEDLSGDGNQLPKALKAQLISLGIWVNRHSSEVLRGEAHVQPLIDVNRMIIGGLALQQEAQSEVLEAVGGIKA</sequence>
<keyword evidence="1" id="KW-0966">Cell projection</keyword>
<dbReference type="Proteomes" id="UP000219621">
    <property type="component" value="Unassembled WGS sequence"/>
</dbReference>
<dbReference type="GO" id="GO:0044781">
    <property type="term" value="P:bacterial-type flagellum organization"/>
    <property type="evidence" value="ECO:0007669"/>
    <property type="project" value="InterPro"/>
</dbReference>
<dbReference type="Pfam" id="PF07309">
    <property type="entry name" value="FlaF"/>
    <property type="match status" value="1"/>
</dbReference>
<dbReference type="NCBIfam" id="NF009435">
    <property type="entry name" value="PRK12794.1"/>
    <property type="match status" value="1"/>
</dbReference>
<dbReference type="EMBL" id="OCNJ01000011">
    <property type="protein sequence ID" value="SOE00174.1"/>
    <property type="molecule type" value="Genomic_DNA"/>
</dbReference>
<protein>
    <submittedName>
        <fullName evidence="1">Flagellar protein FlaF</fullName>
    </submittedName>
</protein>
<reference evidence="1 2" key="1">
    <citation type="submission" date="2017-09" db="EMBL/GenBank/DDBJ databases">
        <authorList>
            <person name="Ehlers B."/>
            <person name="Leendertz F.H."/>
        </authorList>
    </citation>
    <scope>NUCLEOTIDE SEQUENCE [LARGE SCALE GENOMIC DNA]</scope>
    <source>
        <strain evidence="1 2">USBA 140</strain>
    </source>
</reference>
<gene>
    <name evidence="1" type="ORF">SAMN05421508_111118</name>
</gene>
<dbReference type="RefSeq" id="WP_097281100.1">
    <property type="nucleotide sequence ID" value="NZ_OCNJ01000011.1"/>
</dbReference>
<dbReference type="AlphaFoldDB" id="A0A286GYN2"/>
<keyword evidence="2" id="KW-1185">Reference proteome</keyword>
<evidence type="ECO:0000313" key="1">
    <source>
        <dbReference type="EMBL" id="SOE00174.1"/>
    </source>
</evidence>
<keyword evidence="1" id="KW-0969">Cilium</keyword>
<keyword evidence="1" id="KW-0282">Flagellum</keyword>
<evidence type="ECO:0000313" key="2">
    <source>
        <dbReference type="Proteomes" id="UP000219621"/>
    </source>
</evidence>
<accession>A0A286GYN2</accession>
<organism evidence="1 2">
    <name type="scientific">Caenispirillum bisanense</name>
    <dbReference type="NCBI Taxonomy" id="414052"/>
    <lineage>
        <taxon>Bacteria</taxon>
        <taxon>Pseudomonadati</taxon>
        <taxon>Pseudomonadota</taxon>
        <taxon>Alphaproteobacteria</taxon>
        <taxon>Rhodospirillales</taxon>
        <taxon>Novispirillaceae</taxon>
        <taxon>Caenispirillum</taxon>
    </lineage>
</organism>
<proteinExistence type="predicted"/>
<dbReference type="InterPro" id="IPR010845">
    <property type="entry name" value="FlaF"/>
</dbReference>
<dbReference type="OrthoDB" id="9808944at2"/>